<feature type="chain" id="PRO_5015468407" description="Outer membrane protein beta-barrel domain-containing protein" evidence="1">
    <location>
        <begin position="21"/>
        <end position="778"/>
    </location>
</feature>
<dbReference type="InterPro" id="IPR011250">
    <property type="entry name" value="OMP/PagP_B-barrel"/>
</dbReference>
<keyword evidence="1" id="KW-0732">Signal</keyword>
<evidence type="ECO:0000256" key="1">
    <source>
        <dbReference type="SAM" id="SignalP"/>
    </source>
</evidence>
<dbReference type="Proteomes" id="UP000239068">
    <property type="component" value="Unassembled WGS sequence"/>
</dbReference>
<dbReference type="Gene3D" id="2.40.160.20">
    <property type="match status" value="2"/>
</dbReference>
<dbReference type="EMBL" id="MSCM01000002">
    <property type="protein sequence ID" value="PQJ77258.1"/>
    <property type="molecule type" value="Genomic_DNA"/>
</dbReference>
<protein>
    <recommendedName>
        <fullName evidence="4">Outer membrane protein beta-barrel domain-containing protein</fullName>
    </recommendedName>
</protein>
<proteinExistence type="predicted"/>
<keyword evidence="3" id="KW-1185">Reference proteome</keyword>
<evidence type="ECO:0000313" key="2">
    <source>
        <dbReference type="EMBL" id="PQJ77258.1"/>
    </source>
</evidence>
<name>A0A2S7WI27_9FLAO</name>
<evidence type="ECO:0000313" key="3">
    <source>
        <dbReference type="Proteomes" id="UP000239068"/>
    </source>
</evidence>
<accession>A0A2S7WI27</accession>
<dbReference type="AlphaFoldDB" id="A0A2S7WI27"/>
<evidence type="ECO:0008006" key="4">
    <source>
        <dbReference type="Google" id="ProtNLM"/>
    </source>
</evidence>
<comment type="caution">
    <text evidence="2">The sequence shown here is derived from an EMBL/GenBank/DDBJ whole genome shotgun (WGS) entry which is preliminary data.</text>
</comment>
<feature type="signal peptide" evidence="1">
    <location>
        <begin position="1"/>
        <end position="20"/>
    </location>
</feature>
<reference evidence="2 3" key="1">
    <citation type="submission" date="2016-12" db="EMBL/GenBank/DDBJ databases">
        <title>Trade-off between light-utilization and light-protection in marine flavobacteria.</title>
        <authorList>
            <person name="Kumagai Y."/>
            <person name="Yoshizawa S."/>
            <person name="Kogure K."/>
            <person name="Iwasaki W."/>
        </authorList>
    </citation>
    <scope>NUCLEOTIDE SEQUENCE [LARGE SCALE GENOMIC DNA]</scope>
    <source>
        <strain evidence="2 3">ATCC 43844</strain>
    </source>
</reference>
<organism evidence="2 3">
    <name type="scientific">Polaribacter glomeratus</name>
    <dbReference type="NCBI Taxonomy" id="102"/>
    <lineage>
        <taxon>Bacteria</taxon>
        <taxon>Pseudomonadati</taxon>
        <taxon>Bacteroidota</taxon>
        <taxon>Flavobacteriia</taxon>
        <taxon>Flavobacteriales</taxon>
        <taxon>Flavobacteriaceae</taxon>
    </lineage>
</organism>
<gene>
    <name evidence="2" type="ORF">BTO16_15590</name>
</gene>
<sequence length="778" mass="86570">MKTRQITITLLFLTILVSKAQVKDISFTLSPAAEYTWWDNKAGFEDNLFVGGKLGFGFGEFVELRAIYLQSLDLKTNFKDFGIAGYDDALFNSQNVTVTRWGGEFKANFGTKGIRPYLTLGAGVQNINPENSGDFEQVYGSLGLGTKFKLSDRIVFSLEAKNTTYRFNSGMHLLSDGNKTDFGVTDADFENERLTNWSLQGSLQFYLGGRRPGILSELDEAYLQRFKGGFKGLQWVIEPGLAYTDFDSSSLFRDTYWLGGFAGLDLNEYIGIRAFYFQATQNENISTDFDKMAMYGGEFRARLNDGNGVTPFLILGGGYLSPGSDYMPMANADGSFSVLEGGEFATGGLGLNIPLGKHVLISGGARAMITSGENVADIVNTDDIQTHIFYNAGLKFTLGAKSKAPNTVYRENLDREISVQQTISSNKIAQLKQDYQSKIQVLENDLKEAYKAKDVDKAVQILEEKKQVTKSLGEVEAVEEVQQQKEAKVMATTSTKTSEKEAVKKVENTVEKSRLIQMSPEQFETLIQRIINNLDESTTSLKKKDTITPSKVNESIKDEKIEQLNKRVEVLEKLLLELNAKQAQGTTKLDNNTSNDVNEKQQVDKMNGVILDKIDVLNKKIDTNKNQTVLVEPTIETEREVTINTFANESLLVYNSFSTMVGFNYGGASTANFGVRLHYDVIKTKIEFMPELYLGFGESSTWALSGNFVHPISIGSDKYKPYAGAGLGFGNLVNGATGFYNMIIGTKLPVLHKNLYIDYTMRNSFKYNQIAIGYNLKF</sequence>
<dbReference type="SUPFAM" id="SSF56925">
    <property type="entry name" value="OMPA-like"/>
    <property type="match status" value="2"/>
</dbReference>